<dbReference type="AlphaFoldDB" id="A0A1T3NS25"/>
<organism evidence="1 2">
    <name type="scientific">Embleya scabrispora</name>
    <dbReference type="NCBI Taxonomy" id="159449"/>
    <lineage>
        <taxon>Bacteria</taxon>
        <taxon>Bacillati</taxon>
        <taxon>Actinomycetota</taxon>
        <taxon>Actinomycetes</taxon>
        <taxon>Kitasatosporales</taxon>
        <taxon>Streptomycetaceae</taxon>
        <taxon>Embleya</taxon>
    </lineage>
</organism>
<dbReference type="EMBL" id="MWQN01000001">
    <property type="protein sequence ID" value="OPC79545.1"/>
    <property type="molecule type" value="Genomic_DNA"/>
</dbReference>
<name>A0A1T3NS25_9ACTN</name>
<evidence type="ECO:0000313" key="1">
    <source>
        <dbReference type="EMBL" id="OPC79545.1"/>
    </source>
</evidence>
<comment type="caution">
    <text evidence="1">The sequence shown here is derived from an EMBL/GenBank/DDBJ whole genome shotgun (WGS) entry which is preliminary data.</text>
</comment>
<dbReference type="STRING" id="159449.B4N89_00010"/>
<accession>A0A1T3NS25</accession>
<protein>
    <submittedName>
        <fullName evidence="1">Uncharacterized protein</fullName>
    </submittedName>
</protein>
<evidence type="ECO:0000313" key="2">
    <source>
        <dbReference type="Proteomes" id="UP000190037"/>
    </source>
</evidence>
<sequence length="83" mass="9345">MTWAWEYEPDEAYVTADAPPVLIVQVEDKAAELVRAAEALYLRGETYEGLSPQGGTALVANGMFVYQVVPRHERVYILQITSW</sequence>
<dbReference type="Proteomes" id="UP000190037">
    <property type="component" value="Unassembled WGS sequence"/>
</dbReference>
<reference evidence="1 2" key="1">
    <citation type="submission" date="2017-03" db="EMBL/GenBank/DDBJ databases">
        <title>Draft genome sequence of Streptomyces scabrisporus NF3, endophyte isolated from Amphipterygium adstringens.</title>
        <authorList>
            <person name="Vazquez M."/>
            <person name="Ceapa C.D."/>
            <person name="Rodriguez Luna D."/>
            <person name="Sanchez Esquivel S."/>
        </authorList>
    </citation>
    <scope>NUCLEOTIDE SEQUENCE [LARGE SCALE GENOMIC DNA]</scope>
    <source>
        <strain evidence="1 2">NF3</strain>
    </source>
</reference>
<dbReference type="OrthoDB" id="3431977at2"/>
<proteinExistence type="predicted"/>
<keyword evidence="2" id="KW-1185">Reference proteome</keyword>
<gene>
    <name evidence="1" type="ORF">B4N89_00010</name>
</gene>